<keyword evidence="3 4" id="KW-0413">Isomerase</keyword>
<dbReference type="Gene3D" id="3.30.70.660">
    <property type="entry name" value="Pseudouridine synthase I, catalytic domain, C-terminal subdomain"/>
    <property type="match status" value="1"/>
</dbReference>
<dbReference type="InterPro" id="IPR020094">
    <property type="entry name" value="TruA/RsuA/RluB/E/F_N"/>
</dbReference>
<comment type="subunit">
    <text evidence="4">Homodimer.</text>
</comment>
<dbReference type="InterPro" id="IPR001406">
    <property type="entry name" value="PsdUridine_synth_TruA"/>
</dbReference>
<dbReference type="Proteomes" id="UP000646911">
    <property type="component" value="Unassembled WGS sequence"/>
</dbReference>
<dbReference type="RefSeq" id="WP_186955487.1">
    <property type="nucleotide sequence ID" value="NZ_JACOFX010000013.1"/>
</dbReference>
<feature type="domain" description="Pseudouridine synthase I TruA alpha/beta" evidence="6">
    <location>
        <begin position="22"/>
        <end position="110"/>
    </location>
</feature>
<dbReference type="EMBL" id="JACOFX010000013">
    <property type="protein sequence ID" value="MBC3909977.1"/>
    <property type="molecule type" value="Genomic_DNA"/>
</dbReference>
<dbReference type="PIRSF" id="PIRSF001430">
    <property type="entry name" value="tRNA_psdUrid_synth"/>
    <property type="match status" value="1"/>
</dbReference>
<evidence type="ECO:0000313" key="8">
    <source>
        <dbReference type="Proteomes" id="UP000646911"/>
    </source>
</evidence>
<dbReference type="InterPro" id="IPR020103">
    <property type="entry name" value="PsdUridine_synth_cat_dom_sf"/>
</dbReference>
<comment type="catalytic activity">
    <reaction evidence="4 5">
        <text>uridine(38/39/40) in tRNA = pseudouridine(38/39/40) in tRNA</text>
        <dbReference type="Rhea" id="RHEA:22376"/>
        <dbReference type="Rhea" id="RHEA-COMP:10085"/>
        <dbReference type="Rhea" id="RHEA-COMP:10087"/>
        <dbReference type="ChEBI" id="CHEBI:65314"/>
        <dbReference type="ChEBI" id="CHEBI:65315"/>
        <dbReference type="EC" id="5.4.99.12"/>
    </reaction>
</comment>
<reference evidence="7 8" key="1">
    <citation type="submission" date="2020-08" db="EMBL/GenBank/DDBJ databases">
        <title>Novel species isolated from subtropical streams in China.</title>
        <authorList>
            <person name="Lu H."/>
        </authorList>
    </citation>
    <scope>NUCLEOTIDE SEQUENCE [LARGE SCALE GENOMIC DNA]</scope>
    <source>
        <strain evidence="7 8">NL8W</strain>
    </source>
</reference>
<evidence type="ECO:0000259" key="6">
    <source>
        <dbReference type="Pfam" id="PF01416"/>
    </source>
</evidence>
<feature type="active site" description="Nucleophile" evidence="4">
    <location>
        <position position="65"/>
    </location>
</feature>
<comment type="function">
    <text evidence="4">Formation of pseudouridine at positions 38, 39 and 40 in the anticodon stem and loop of transfer RNAs.</text>
</comment>
<keyword evidence="8" id="KW-1185">Reference proteome</keyword>
<evidence type="ECO:0000256" key="2">
    <source>
        <dbReference type="ARBA" id="ARBA00022694"/>
    </source>
</evidence>
<gene>
    <name evidence="4 7" type="primary">truA</name>
    <name evidence="7" type="ORF">H8L47_20645</name>
</gene>
<dbReference type="NCBIfam" id="TIGR00071">
    <property type="entry name" value="hisT_truA"/>
    <property type="match status" value="1"/>
</dbReference>
<name>A0ABR6ZFG1_9BURK</name>
<evidence type="ECO:0000313" key="7">
    <source>
        <dbReference type="EMBL" id="MBC3909977.1"/>
    </source>
</evidence>
<dbReference type="GO" id="GO:0160147">
    <property type="term" value="F:tRNA pseudouridine(38-40) synthase activity"/>
    <property type="evidence" value="ECO:0007669"/>
    <property type="project" value="UniProtKB-EC"/>
</dbReference>
<accession>A0ABR6ZFG1</accession>
<dbReference type="PANTHER" id="PTHR11142">
    <property type="entry name" value="PSEUDOURIDYLATE SYNTHASE"/>
    <property type="match status" value="1"/>
</dbReference>
<protein>
    <recommendedName>
        <fullName evidence="4">tRNA pseudouridine synthase A</fullName>
        <ecNumber evidence="4">5.4.99.12</ecNumber>
    </recommendedName>
    <alternativeName>
        <fullName evidence="4">tRNA pseudouridine(38-40) synthase</fullName>
    </alternativeName>
    <alternativeName>
        <fullName evidence="4">tRNA pseudouridylate synthase I</fullName>
    </alternativeName>
    <alternativeName>
        <fullName evidence="4">tRNA-uridine isomerase I</fullName>
    </alternativeName>
</protein>
<keyword evidence="2 4" id="KW-0819">tRNA processing</keyword>
<sequence>MLAPVLFFGNGVAVKRLVLGVQYDGGSWQGWQTQPSGNTVQDALERALQQFTKAEIKTTCAGRTDAGVHGIEQVVHFDCDLVREPYSWVNGVNAFLPASVAVQWVKELPLDTESEDNFHARFSARARTYHYILHNAAIRSPMWSGRAGWTFRALDVERMRAAATHLLGEHDFSAFRASGCQAKTPVKHMYDIQVRRQGEMIIFTLRASAFLHHMVRNIVGSLIFVGTGKREPEWMGEVLASMNREIAAPTFMPDGLYLARIDYEDKWGLPQRDLVETLAFLSFL</sequence>
<dbReference type="Gene3D" id="3.30.70.580">
    <property type="entry name" value="Pseudouridine synthase I, catalytic domain, N-terminal subdomain"/>
    <property type="match status" value="1"/>
</dbReference>
<comment type="caution">
    <text evidence="7">The sequence shown here is derived from an EMBL/GenBank/DDBJ whole genome shotgun (WGS) entry which is preliminary data.</text>
</comment>
<dbReference type="HAMAP" id="MF_00171">
    <property type="entry name" value="TruA"/>
    <property type="match status" value="1"/>
</dbReference>
<comment type="similarity">
    <text evidence="1 4 5">Belongs to the tRNA pseudouridine synthase TruA family.</text>
</comment>
<dbReference type="PANTHER" id="PTHR11142:SF0">
    <property type="entry name" value="TRNA PSEUDOURIDINE SYNTHASE-LIKE 1"/>
    <property type="match status" value="1"/>
</dbReference>
<proteinExistence type="inferred from homology"/>
<dbReference type="InterPro" id="IPR020097">
    <property type="entry name" value="PsdUridine_synth_TruA_a/b_dom"/>
</dbReference>
<evidence type="ECO:0000256" key="4">
    <source>
        <dbReference type="HAMAP-Rule" id="MF_00171"/>
    </source>
</evidence>
<evidence type="ECO:0000256" key="5">
    <source>
        <dbReference type="RuleBase" id="RU003792"/>
    </source>
</evidence>
<dbReference type="InterPro" id="IPR020095">
    <property type="entry name" value="PsdUridine_synth_TruA_C"/>
</dbReference>
<evidence type="ECO:0000256" key="3">
    <source>
        <dbReference type="ARBA" id="ARBA00023235"/>
    </source>
</evidence>
<organism evidence="7 8">
    <name type="scientific">Undibacterium umbellatum</name>
    <dbReference type="NCBI Taxonomy" id="2762300"/>
    <lineage>
        <taxon>Bacteria</taxon>
        <taxon>Pseudomonadati</taxon>
        <taxon>Pseudomonadota</taxon>
        <taxon>Betaproteobacteria</taxon>
        <taxon>Burkholderiales</taxon>
        <taxon>Oxalobacteraceae</taxon>
        <taxon>Undibacterium</taxon>
    </lineage>
</organism>
<evidence type="ECO:0000256" key="1">
    <source>
        <dbReference type="ARBA" id="ARBA00009375"/>
    </source>
</evidence>
<dbReference type="SUPFAM" id="SSF55120">
    <property type="entry name" value="Pseudouridine synthase"/>
    <property type="match status" value="1"/>
</dbReference>
<dbReference type="CDD" id="cd02570">
    <property type="entry name" value="PseudoU_synth_EcTruA"/>
    <property type="match status" value="1"/>
</dbReference>
<feature type="domain" description="Pseudouridine synthase I TruA alpha/beta" evidence="6">
    <location>
        <begin position="162"/>
        <end position="264"/>
    </location>
</feature>
<feature type="binding site" evidence="4">
    <location>
        <position position="129"/>
    </location>
    <ligand>
        <name>substrate</name>
    </ligand>
</feature>
<dbReference type="Pfam" id="PF01416">
    <property type="entry name" value="PseudoU_synth_1"/>
    <property type="match status" value="2"/>
</dbReference>
<dbReference type="EC" id="5.4.99.12" evidence="4"/>
<comment type="caution">
    <text evidence="4">Lacks conserved residue(s) required for the propagation of feature annotation.</text>
</comment>